<evidence type="ECO:0000313" key="4">
    <source>
        <dbReference type="EMBL" id="GAA3632227.1"/>
    </source>
</evidence>
<dbReference type="PANTHER" id="PTHR43775:SF37">
    <property type="entry name" value="SI:DKEY-61P9.11"/>
    <property type="match status" value="1"/>
</dbReference>
<accession>A0ABP7AGQ9</accession>
<keyword evidence="1" id="KW-0596">Phosphopantetheine</keyword>
<evidence type="ECO:0000259" key="3">
    <source>
        <dbReference type="SMART" id="SM00827"/>
    </source>
</evidence>
<keyword evidence="5" id="KW-1185">Reference proteome</keyword>
<proteinExistence type="predicted"/>
<dbReference type="Gene3D" id="3.40.366.10">
    <property type="entry name" value="Malonyl-Coenzyme A Acyl Carrier Protein, domain 2"/>
    <property type="match status" value="1"/>
</dbReference>
<dbReference type="InterPro" id="IPR014043">
    <property type="entry name" value="Acyl_transferase_dom"/>
</dbReference>
<dbReference type="InterPro" id="IPR016035">
    <property type="entry name" value="Acyl_Trfase/lysoPLipase"/>
</dbReference>
<evidence type="ECO:0000313" key="5">
    <source>
        <dbReference type="Proteomes" id="UP001501490"/>
    </source>
</evidence>
<dbReference type="InterPro" id="IPR001227">
    <property type="entry name" value="Ac_transferase_dom_sf"/>
</dbReference>
<name>A0ABP7AGQ9_9ACTN</name>
<evidence type="ECO:0000256" key="2">
    <source>
        <dbReference type="ARBA" id="ARBA00022553"/>
    </source>
</evidence>
<dbReference type="InterPro" id="IPR016036">
    <property type="entry name" value="Malonyl_transacylase_ACP-bd"/>
</dbReference>
<dbReference type="SUPFAM" id="SSF52151">
    <property type="entry name" value="FabD/lysophospholipase-like"/>
    <property type="match status" value="1"/>
</dbReference>
<sequence>MASNRPVALLLPGQGAQYPRMAAGLYGDEPTFTAVMDQAFDLLGAELRADWLTSTPSEHFDDVTRAQPLLYAVGYGLGRLVLSWGIEPVALLGHSVGELVAATLCGVLTFEDGLRLMADRVEQYAATPPGGMLAVAASVEELTPFLGGGLAVAAVNAPRQTLVAGTAEELAELRRSLSEAGITSLPTRAKQGFHSPVVAGAAAGTLGAWRTTSLAPATRRIYSSHLASVLGEKLATDPEFWAWQPTMTVLFWPSLDLLLRQEREVLLLEVGPGQGLTAIARRHPAVAHGASDARALLPARHSTDQADRDSVADVRAWLAADGHVLRPGAVAA</sequence>
<dbReference type="RefSeq" id="WP_344807594.1">
    <property type="nucleotide sequence ID" value="NZ_BAABAB010000029.1"/>
</dbReference>
<dbReference type="Proteomes" id="UP001501490">
    <property type="component" value="Unassembled WGS sequence"/>
</dbReference>
<protein>
    <recommendedName>
        <fullName evidence="3">Malonyl-CoA:ACP transacylase (MAT) domain-containing protein</fullName>
    </recommendedName>
</protein>
<comment type="caution">
    <text evidence="4">The sequence shown here is derived from an EMBL/GenBank/DDBJ whole genome shotgun (WGS) entry which is preliminary data.</text>
</comment>
<dbReference type="EMBL" id="BAABAB010000029">
    <property type="protein sequence ID" value="GAA3632227.1"/>
    <property type="molecule type" value="Genomic_DNA"/>
</dbReference>
<dbReference type="Pfam" id="PF00698">
    <property type="entry name" value="Acyl_transf_1"/>
    <property type="match status" value="1"/>
</dbReference>
<dbReference type="SUPFAM" id="SSF55048">
    <property type="entry name" value="Probable ACP-binding domain of malonyl-CoA ACP transacylase"/>
    <property type="match status" value="1"/>
</dbReference>
<keyword evidence="2" id="KW-0597">Phosphoprotein</keyword>
<gene>
    <name evidence="4" type="ORF">GCM10022236_38450</name>
</gene>
<dbReference type="Gene3D" id="3.30.70.250">
    <property type="entry name" value="Malonyl-CoA ACP transacylase, ACP-binding"/>
    <property type="match status" value="1"/>
</dbReference>
<reference evidence="5" key="1">
    <citation type="journal article" date="2019" name="Int. J. Syst. Evol. Microbiol.">
        <title>The Global Catalogue of Microorganisms (GCM) 10K type strain sequencing project: providing services to taxonomists for standard genome sequencing and annotation.</title>
        <authorList>
            <consortium name="The Broad Institute Genomics Platform"/>
            <consortium name="The Broad Institute Genome Sequencing Center for Infectious Disease"/>
            <person name="Wu L."/>
            <person name="Ma J."/>
        </authorList>
    </citation>
    <scope>NUCLEOTIDE SEQUENCE [LARGE SCALE GENOMIC DNA]</scope>
    <source>
        <strain evidence="5">JCM 16929</strain>
    </source>
</reference>
<dbReference type="PANTHER" id="PTHR43775">
    <property type="entry name" value="FATTY ACID SYNTHASE"/>
    <property type="match status" value="1"/>
</dbReference>
<dbReference type="InterPro" id="IPR050091">
    <property type="entry name" value="PKS_NRPS_Biosynth_Enz"/>
</dbReference>
<dbReference type="SMART" id="SM00827">
    <property type="entry name" value="PKS_AT"/>
    <property type="match status" value="1"/>
</dbReference>
<evidence type="ECO:0000256" key="1">
    <source>
        <dbReference type="ARBA" id="ARBA00022450"/>
    </source>
</evidence>
<organism evidence="4 5">
    <name type="scientific">Microlunatus ginsengisoli</name>
    <dbReference type="NCBI Taxonomy" id="363863"/>
    <lineage>
        <taxon>Bacteria</taxon>
        <taxon>Bacillati</taxon>
        <taxon>Actinomycetota</taxon>
        <taxon>Actinomycetes</taxon>
        <taxon>Propionibacteriales</taxon>
        <taxon>Propionibacteriaceae</taxon>
        <taxon>Microlunatus</taxon>
    </lineage>
</organism>
<feature type="domain" description="Malonyl-CoA:ACP transacylase (MAT)" evidence="3">
    <location>
        <begin position="10"/>
        <end position="295"/>
    </location>
</feature>
<dbReference type="Gene3D" id="3.30.70.3290">
    <property type="match status" value="1"/>
</dbReference>